<feature type="transmembrane region" description="Helical" evidence="1">
    <location>
        <begin position="213"/>
        <end position="233"/>
    </location>
</feature>
<dbReference type="SUPFAM" id="SSF53955">
    <property type="entry name" value="Lysozyme-like"/>
    <property type="match status" value="1"/>
</dbReference>
<dbReference type="Proteomes" id="UP000049855">
    <property type="component" value="Unassembled WGS sequence"/>
</dbReference>
<dbReference type="EMBL" id="CTRP01000011">
    <property type="protein sequence ID" value="CQR72943.1"/>
    <property type="molecule type" value="Genomic_DNA"/>
</dbReference>
<gene>
    <name evidence="3" type="ORF">SpAn4DRAFT_3403</name>
</gene>
<sequence>MRSRALSLWLFLLFVFVIQVVAFSLASILVDYSRVALYARFTAETVSPQEVKDLPYAAIINQAGTKYGVSPRLIAAVIKAESSFAPRALSKAGAYGLMQVMPDTWRLVNRQALICSGRHEGECGSNCFYNPELNIAIGACYLSQLAKRYEGHTEWAVAAYNAGPGAVDRYGGIPPYTETTEYVARVVDYWYQLSGRLPPTGLTAQIWIKVAQALGWSSVMTAFALLLLGRNLFRRYRGFRWR</sequence>
<organism evidence="3 4">
    <name type="scientific">Sporomusa ovata</name>
    <dbReference type="NCBI Taxonomy" id="2378"/>
    <lineage>
        <taxon>Bacteria</taxon>
        <taxon>Bacillati</taxon>
        <taxon>Bacillota</taxon>
        <taxon>Negativicutes</taxon>
        <taxon>Selenomonadales</taxon>
        <taxon>Sporomusaceae</taxon>
        <taxon>Sporomusa</taxon>
    </lineage>
</organism>
<keyword evidence="1" id="KW-0812">Transmembrane</keyword>
<reference evidence="4" key="1">
    <citation type="submission" date="2015-03" db="EMBL/GenBank/DDBJ databases">
        <authorList>
            <person name="Nijsse Bart"/>
        </authorList>
    </citation>
    <scope>NUCLEOTIDE SEQUENCE [LARGE SCALE GENOMIC DNA]</scope>
</reference>
<dbReference type="InterPro" id="IPR023346">
    <property type="entry name" value="Lysozyme-like_dom_sf"/>
</dbReference>
<evidence type="ECO:0000313" key="3">
    <source>
        <dbReference type="EMBL" id="CQR72943.1"/>
    </source>
</evidence>
<dbReference type="CDD" id="cd16896">
    <property type="entry name" value="LT_Slt70-like"/>
    <property type="match status" value="1"/>
</dbReference>
<dbReference type="AlphaFoldDB" id="A0A0U1L1A8"/>
<feature type="domain" description="Transglycosylase SLT" evidence="2">
    <location>
        <begin position="60"/>
        <end position="173"/>
    </location>
</feature>
<evidence type="ECO:0000256" key="1">
    <source>
        <dbReference type="SAM" id="Phobius"/>
    </source>
</evidence>
<dbReference type="PANTHER" id="PTHR37423:SF2">
    <property type="entry name" value="MEMBRANE-BOUND LYTIC MUREIN TRANSGLYCOSYLASE C"/>
    <property type="match status" value="1"/>
</dbReference>
<protein>
    <submittedName>
        <fullName evidence="3">Membrane-bound lytic murein transglycosylase C</fullName>
        <ecNumber evidence="3">3.2.1.-</ecNumber>
    </submittedName>
</protein>
<dbReference type="GO" id="GO:0016798">
    <property type="term" value="F:hydrolase activity, acting on glycosyl bonds"/>
    <property type="evidence" value="ECO:0007669"/>
    <property type="project" value="UniProtKB-KW"/>
</dbReference>
<keyword evidence="1" id="KW-0472">Membrane</keyword>
<evidence type="ECO:0000313" key="4">
    <source>
        <dbReference type="Proteomes" id="UP000049855"/>
    </source>
</evidence>
<dbReference type="PANTHER" id="PTHR37423">
    <property type="entry name" value="SOLUBLE LYTIC MUREIN TRANSGLYCOSYLASE-RELATED"/>
    <property type="match status" value="1"/>
</dbReference>
<name>A0A0U1L1A8_9FIRM</name>
<keyword evidence="4" id="KW-1185">Reference proteome</keyword>
<keyword evidence="3" id="KW-0378">Hydrolase</keyword>
<proteinExistence type="predicted"/>
<dbReference type="InterPro" id="IPR008258">
    <property type="entry name" value="Transglycosylase_SLT_dom_1"/>
</dbReference>
<dbReference type="EC" id="3.2.1.-" evidence="3"/>
<dbReference type="Pfam" id="PF01464">
    <property type="entry name" value="SLT"/>
    <property type="match status" value="1"/>
</dbReference>
<accession>A0A0U1L1A8</accession>
<keyword evidence="1" id="KW-1133">Transmembrane helix</keyword>
<evidence type="ECO:0000259" key="2">
    <source>
        <dbReference type="Pfam" id="PF01464"/>
    </source>
</evidence>
<dbReference type="Gene3D" id="1.10.530.10">
    <property type="match status" value="1"/>
</dbReference>
<keyword evidence="3" id="KW-0326">Glycosidase</keyword>